<proteinExistence type="predicted"/>
<organism evidence="3 4">
    <name type="scientific">Phenylobacterium kunshanense</name>
    <dbReference type="NCBI Taxonomy" id="1445034"/>
    <lineage>
        <taxon>Bacteria</taxon>
        <taxon>Pseudomonadati</taxon>
        <taxon>Pseudomonadota</taxon>
        <taxon>Alphaproteobacteria</taxon>
        <taxon>Caulobacterales</taxon>
        <taxon>Caulobacteraceae</taxon>
        <taxon>Phenylobacterium</taxon>
    </lineage>
</organism>
<accession>A0A328BRY9</accession>
<dbReference type="InterPro" id="IPR022002">
    <property type="entry name" value="ChsH2_Znr"/>
</dbReference>
<dbReference type="SUPFAM" id="SSF50249">
    <property type="entry name" value="Nucleic acid-binding proteins"/>
    <property type="match status" value="1"/>
</dbReference>
<dbReference type="InterPro" id="IPR052513">
    <property type="entry name" value="Thioester_dehydratase-like"/>
</dbReference>
<protein>
    <recommendedName>
        <fullName evidence="5">DNA-binding protein</fullName>
    </recommendedName>
</protein>
<evidence type="ECO:0000313" key="4">
    <source>
        <dbReference type="Proteomes" id="UP000249524"/>
    </source>
</evidence>
<dbReference type="AlphaFoldDB" id="A0A328BRY9"/>
<name>A0A328BRY9_9CAUL</name>
<dbReference type="EMBL" id="QFYS01000002">
    <property type="protein sequence ID" value="RAK67838.1"/>
    <property type="molecule type" value="Genomic_DNA"/>
</dbReference>
<dbReference type="Pfam" id="PF01796">
    <property type="entry name" value="OB_ChsH2_C"/>
    <property type="match status" value="1"/>
</dbReference>
<dbReference type="RefSeq" id="WP_111275447.1">
    <property type="nucleotide sequence ID" value="NZ_QFYS01000002.1"/>
</dbReference>
<dbReference type="PANTHER" id="PTHR34075:SF5">
    <property type="entry name" value="BLR3430 PROTEIN"/>
    <property type="match status" value="1"/>
</dbReference>
<dbReference type="Pfam" id="PF12172">
    <property type="entry name" value="zf-ChsH2"/>
    <property type="match status" value="1"/>
</dbReference>
<feature type="domain" description="ChsH2 rubredoxin-like zinc ribbon" evidence="2">
    <location>
        <begin position="16"/>
        <end position="51"/>
    </location>
</feature>
<evidence type="ECO:0008006" key="5">
    <source>
        <dbReference type="Google" id="ProtNLM"/>
    </source>
</evidence>
<gene>
    <name evidence="3" type="ORF">DJ019_08080</name>
</gene>
<feature type="domain" description="ChsH2 C-terminal OB-fold" evidence="1">
    <location>
        <begin position="53"/>
        <end position="118"/>
    </location>
</feature>
<evidence type="ECO:0000259" key="2">
    <source>
        <dbReference type="Pfam" id="PF12172"/>
    </source>
</evidence>
<evidence type="ECO:0000259" key="1">
    <source>
        <dbReference type="Pfam" id="PF01796"/>
    </source>
</evidence>
<dbReference type="Gene3D" id="6.10.30.10">
    <property type="match status" value="1"/>
</dbReference>
<dbReference type="PANTHER" id="PTHR34075">
    <property type="entry name" value="BLR3430 PROTEIN"/>
    <property type="match status" value="1"/>
</dbReference>
<comment type="caution">
    <text evidence="3">The sequence shown here is derived from an EMBL/GenBank/DDBJ whole genome shotgun (WGS) entry which is preliminary data.</text>
</comment>
<dbReference type="OrthoDB" id="7210118at2"/>
<evidence type="ECO:0000313" key="3">
    <source>
        <dbReference type="EMBL" id="RAK67838.1"/>
    </source>
</evidence>
<sequence length="142" mass="16119">MTPTPRTQDPLDEAFWSYCRQRELRFQRCGGCGAWRFLPRYMCAHCGSPDFTWSESSGRGVLYTWTVIHQAMHPAFAKDVPYVAAVVELEEGVRLATRLTRCAPDELRLGLPVRLAFHDLGDGVMAPWFELVEPTADRTDGQ</sequence>
<dbReference type="InterPro" id="IPR002878">
    <property type="entry name" value="ChsH2_C"/>
</dbReference>
<dbReference type="InterPro" id="IPR012340">
    <property type="entry name" value="NA-bd_OB-fold"/>
</dbReference>
<reference evidence="3 4" key="1">
    <citation type="submission" date="2018-05" db="EMBL/GenBank/DDBJ databases">
        <authorList>
            <person name="Lanie J.A."/>
            <person name="Ng W.-L."/>
            <person name="Kazmierczak K.M."/>
            <person name="Andrzejewski T.M."/>
            <person name="Davidsen T.M."/>
            <person name="Wayne K.J."/>
            <person name="Tettelin H."/>
            <person name="Glass J.I."/>
            <person name="Rusch D."/>
            <person name="Podicherti R."/>
            <person name="Tsui H.-C.T."/>
            <person name="Winkler M.E."/>
        </authorList>
    </citation>
    <scope>NUCLEOTIDE SEQUENCE [LARGE SCALE GENOMIC DNA]</scope>
    <source>
        <strain evidence="3 4">BUT-10</strain>
    </source>
</reference>
<dbReference type="Proteomes" id="UP000249524">
    <property type="component" value="Unassembled WGS sequence"/>
</dbReference>
<keyword evidence="4" id="KW-1185">Reference proteome</keyword>